<proteinExistence type="inferred from homology"/>
<organism evidence="12 13">
    <name type="scientific">Penstemon smallii</name>
    <dbReference type="NCBI Taxonomy" id="265156"/>
    <lineage>
        <taxon>Eukaryota</taxon>
        <taxon>Viridiplantae</taxon>
        <taxon>Streptophyta</taxon>
        <taxon>Embryophyta</taxon>
        <taxon>Tracheophyta</taxon>
        <taxon>Spermatophyta</taxon>
        <taxon>Magnoliopsida</taxon>
        <taxon>eudicotyledons</taxon>
        <taxon>Gunneridae</taxon>
        <taxon>Pentapetalae</taxon>
        <taxon>asterids</taxon>
        <taxon>lamiids</taxon>
        <taxon>Lamiales</taxon>
        <taxon>Plantaginaceae</taxon>
        <taxon>Cheloneae</taxon>
        <taxon>Penstemon</taxon>
    </lineage>
</organism>
<evidence type="ECO:0000313" key="13">
    <source>
        <dbReference type="Proteomes" id="UP001634393"/>
    </source>
</evidence>
<keyword evidence="9" id="KW-0472">Membrane</keyword>
<comment type="subcellular location">
    <subcellularLocation>
        <location evidence="1">Cell membrane</location>
        <topology evidence="1">Single-pass type I membrane protein</topology>
    </subcellularLocation>
</comment>
<dbReference type="SUPFAM" id="SSF52058">
    <property type="entry name" value="L domain-like"/>
    <property type="match status" value="1"/>
</dbReference>
<evidence type="ECO:0000256" key="8">
    <source>
        <dbReference type="ARBA" id="ARBA00022989"/>
    </source>
</evidence>
<dbReference type="GO" id="GO:0051707">
    <property type="term" value="P:response to other organism"/>
    <property type="evidence" value="ECO:0007669"/>
    <property type="project" value="UniProtKB-ARBA"/>
</dbReference>
<reference evidence="12 13" key="1">
    <citation type="submission" date="2024-12" db="EMBL/GenBank/DDBJ databases">
        <title>The unique morphological basis and parallel evolutionary history of personate flowers in Penstemon.</title>
        <authorList>
            <person name="Depatie T.H."/>
            <person name="Wessinger C.A."/>
        </authorList>
    </citation>
    <scope>NUCLEOTIDE SEQUENCE [LARGE SCALE GENOMIC DNA]</scope>
    <source>
        <strain evidence="12">WTNN_2</strain>
        <tissue evidence="12">Leaf</tissue>
    </source>
</reference>
<accession>A0ABD3S809</accession>
<keyword evidence="6" id="KW-0732">Signal</keyword>
<evidence type="ECO:0000313" key="12">
    <source>
        <dbReference type="EMBL" id="KAL3820650.1"/>
    </source>
</evidence>
<evidence type="ECO:0000256" key="4">
    <source>
        <dbReference type="ARBA" id="ARBA00022614"/>
    </source>
</evidence>
<dbReference type="PRINTS" id="PR00019">
    <property type="entry name" value="LEURICHRPT"/>
</dbReference>
<dbReference type="InterPro" id="IPR013210">
    <property type="entry name" value="LRR_N_plant-typ"/>
</dbReference>
<evidence type="ECO:0000256" key="2">
    <source>
        <dbReference type="ARBA" id="ARBA00009592"/>
    </source>
</evidence>
<comment type="caution">
    <text evidence="12">The sequence shown here is derived from an EMBL/GenBank/DDBJ whole genome shotgun (WGS) entry which is preliminary data.</text>
</comment>
<feature type="domain" description="Leucine-rich repeat-containing N-terminal plant-type" evidence="11">
    <location>
        <begin position="22"/>
        <end position="63"/>
    </location>
</feature>
<dbReference type="Gene3D" id="3.80.10.10">
    <property type="entry name" value="Ribonuclease Inhibitor"/>
    <property type="match status" value="3"/>
</dbReference>
<gene>
    <name evidence="12" type="ORF">ACJIZ3_006555</name>
</gene>
<evidence type="ECO:0000256" key="3">
    <source>
        <dbReference type="ARBA" id="ARBA00022475"/>
    </source>
</evidence>
<dbReference type="GO" id="GO:0006952">
    <property type="term" value="P:defense response"/>
    <property type="evidence" value="ECO:0007669"/>
    <property type="project" value="UniProtKB-ARBA"/>
</dbReference>
<evidence type="ECO:0000256" key="1">
    <source>
        <dbReference type="ARBA" id="ARBA00004251"/>
    </source>
</evidence>
<keyword evidence="13" id="KW-1185">Reference proteome</keyword>
<dbReference type="InterPro" id="IPR003591">
    <property type="entry name" value="Leu-rich_rpt_typical-subtyp"/>
</dbReference>
<protein>
    <recommendedName>
        <fullName evidence="11">Leucine-rich repeat-containing N-terminal plant-type domain-containing protein</fullName>
    </recommendedName>
</protein>
<dbReference type="PANTHER" id="PTHR48063:SF101">
    <property type="entry name" value="LRR RECEPTOR-LIKE SERINE_THREONINE-PROTEIN KINASE FLS2"/>
    <property type="match status" value="1"/>
</dbReference>
<dbReference type="GO" id="GO:0005886">
    <property type="term" value="C:plasma membrane"/>
    <property type="evidence" value="ECO:0007669"/>
    <property type="project" value="UniProtKB-SubCell"/>
</dbReference>
<evidence type="ECO:0000256" key="10">
    <source>
        <dbReference type="ARBA" id="ARBA00023180"/>
    </source>
</evidence>
<evidence type="ECO:0000256" key="5">
    <source>
        <dbReference type="ARBA" id="ARBA00022692"/>
    </source>
</evidence>
<dbReference type="EMBL" id="JBJXBP010000007">
    <property type="protein sequence ID" value="KAL3820650.1"/>
    <property type="molecule type" value="Genomic_DNA"/>
</dbReference>
<keyword evidence="10" id="KW-0325">Glycoprotein</keyword>
<keyword evidence="5" id="KW-0812">Transmembrane</keyword>
<dbReference type="InterPro" id="IPR046956">
    <property type="entry name" value="RLP23-like"/>
</dbReference>
<dbReference type="InterPro" id="IPR032675">
    <property type="entry name" value="LRR_dom_sf"/>
</dbReference>
<dbReference type="SUPFAM" id="SSF52047">
    <property type="entry name" value="RNI-like"/>
    <property type="match status" value="1"/>
</dbReference>
<sequence>MLSIIFKVGNTEQFNRRVQCLPKERIALLKLKAELIDDYGRLSTWGNNIDDDDCCGWKGVICDNTTNHVVALDLQGDGTAGSLRGNLSMLRHLDLSSNDDLKVKDNLDWLTGLHSLEYLDLSYVNLEMASSTWWRTISNLKTLKALYLRSCGLSETTALSLSGTIINDSSTTTSSSLAILDLSSNNLNSTPTLIRFLNLSISISYIDFSSNNFDGRILDSLGHLLSLSHLDLSNNQLQGDFPQSFKNLVNLRLLNFMWNELNGQFFQMMTLLENSTKLEYIDFTENALVGPFPNMSRFSFLKELKLQDNKLNGPLLGGNLNLPHLEVLDVSRNRFSGRVPDLTSCSSSLRELSLNDNMFNGTLTESIGYLSKLEDLSLGSNQLEGIFSEAHLFNLSRLQNLDLSFNSNLTVKISSSWNPPFQLYSLWSEDCNLGPDFPEWLQRQKQLTRLHISNTKIQDIVPDWFWDNFHWFTTSYAPRCSHS</sequence>
<dbReference type="SMART" id="SM00369">
    <property type="entry name" value="LRR_TYP"/>
    <property type="match status" value="4"/>
</dbReference>
<dbReference type="InterPro" id="IPR001611">
    <property type="entry name" value="Leu-rich_rpt"/>
</dbReference>
<keyword evidence="3" id="KW-1003">Cell membrane</keyword>
<comment type="similarity">
    <text evidence="2">Belongs to the RLP family.</text>
</comment>
<keyword evidence="8" id="KW-1133">Transmembrane helix</keyword>
<dbReference type="Proteomes" id="UP001634393">
    <property type="component" value="Unassembled WGS sequence"/>
</dbReference>
<dbReference type="PANTHER" id="PTHR48063">
    <property type="entry name" value="LRR RECEPTOR-LIKE KINASE"/>
    <property type="match status" value="1"/>
</dbReference>
<keyword evidence="7" id="KW-0677">Repeat</keyword>
<evidence type="ECO:0000256" key="9">
    <source>
        <dbReference type="ARBA" id="ARBA00023136"/>
    </source>
</evidence>
<dbReference type="PROSITE" id="PS51450">
    <property type="entry name" value="LRR"/>
    <property type="match status" value="1"/>
</dbReference>
<evidence type="ECO:0000259" key="11">
    <source>
        <dbReference type="Pfam" id="PF08263"/>
    </source>
</evidence>
<evidence type="ECO:0000256" key="6">
    <source>
        <dbReference type="ARBA" id="ARBA00022729"/>
    </source>
</evidence>
<keyword evidence="4" id="KW-0433">Leucine-rich repeat</keyword>
<dbReference type="Pfam" id="PF00560">
    <property type="entry name" value="LRR_1"/>
    <property type="match status" value="5"/>
</dbReference>
<evidence type="ECO:0000256" key="7">
    <source>
        <dbReference type="ARBA" id="ARBA00022737"/>
    </source>
</evidence>
<dbReference type="AlphaFoldDB" id="A0ABD3S809"/>
<name>A0ABD3S809_9LAMI</name>
<dbReference type="Pfam" id="PF08263">
    <property type="entry name" value="LRRNT_2"/>
    <property type="match status" value="1"/>
</dbReference>